<reference evidence="2 3" key="1">
    <citation type="submission" date="2016-10" db="EMBL/GenBank/DDBJ databases">
        <authorList>
            <person name="Varghese N."/>
        </authorList>
    </citation>
    <scope>NUCLEOTIDE SEQUENCE [LARGE SCALE GENOMIC DNA]</scope>
</reference>
<accession>A0A1Y6M2R3</accession>
<gene>
    <name evidence="2" type="ORF">ZT1A5_G10738</name>
</gene>
<dbReference type="EMBL" id="LT882687">
    <property type="protein sequence ID" value="SMY29291.1"/>
    <property type="molecule type" value="Genomic_DNA"/>
</dbReference>
<dbReference type="CDD" id="cd22997">
    <property type="entry name" value="GT_LH"/>
    <property type="match status" value="1"/>
</dbReference>
<feature type="region of interest" description="Disordered" evidence="1">
    <location>
        <begin position="113"/>
        <end position="138"/>
    </location>
</feature>
<dbReference type="Proteomes" id="UP000215453">
    <property type="component" value="Chromosome 12"/>
</dbReference>
<name>A0A1Y6M2R3_ZYMTR</name>
<organism evidence="2 3">
    <name type="scientific">Zymoseptoria tritici ST99CH_1A5</name>
    <dbReference type="NCBI Taxonomy" id="1276529"/>
    <lineage>
        <taxon>Eukaryota</taxon>
        <taxon>Fungi</taxon>
        <taxon>Dikarya</taxon>
        <taxon>Ascomycota</taxon>
        <taxon>Pezizomycotina</taxon>
        <taxon>Dothideomycetes</taxon>
        <taxon>Dothideomycetidae</taxon>
        <taxon>Mycosphaerellales</taxon>
        <taxon>Mycosphaerellaceae</taxon>
        <taxon>Zymoseptoria</taxon>
    </lineage>
</organism>
<feature type="compositionally biased region" description="Basic and acidic residues" evidence="1">
    <location>
        <begin position="119"/>
        <end position="135"/>
    </location>
</feature>
<evidence type="ECO:0000313" key="3">
    <source>
        <dbReference type="Proteomes" id="UP000215453"/>
    </source>
</evidence>
<sequence length="502" mass="55219">MSSKFSWSHDYTSLLPESQRHLLSRTTPYRRIIAAALLAAVLLLTYALGTGDGAGKASLAAIPPTEAEIEDATRPLFFSLVIPGGKKQDLETCRTVLSAQVLNYPIPQILPLDSASSQPRDEGQVNENGVDKEVTETQPPTPAVVWVEAILKWLGRTPPEGEDGIVLLLDEPGVYFQLRPQVLLQRYYRILTEADESARATRMDDVKKSVLHSIVFPAATCRLVSDGEVGARCDAAPDLSSKPLGEGYMMGPVKDIRQLLTRTLVALKQDPSASVHNIFTTLYTEQLLHRQTQVDQSWFTFNQDPELGITLDTASHLSTSISPSTNKSTWKTLSTLPPEITESTPPYWTVFGSEPTLPHTATWSSVLLFHPSSSTPHSPPLLLLHPPSTPPSQRTQTWKSLFYHPHARTLYTAAQHLPSTIVASIPVFASDGRTRLGDRTFWNRKAKPDTAGAFNGGLRKGLQVGDALEEDFWPWRDMCGGEAEVEGVFGDGKGPWVGGRFY</sequence>
<proteinExistence type="predicted"/>
<protein>
    <submittedName>
        <fullName evidence="2">Uncharacterized protein</fullName>
    </submittedName>
</protein>
<evidence type="ECO:0000256" key="1">
    <source>
        <dbReference type="SAM" id="MobiDB-lite"/>
    </source>
</evidence>
<dbReference type="AlphaFoldDB" id="A0A1Y6M2R3"/>
<evidence type="ECO:0000313" key="2">
    <source>
        <dbReference type="EMBL" id="SMY29291.1"/>
    </source>
</evidence>